<dbReference type="InterPro" id="IPR029045">
    <property type="entry name" value="ClpP/crotonase-like_dom_sf"/>
</dbReference>
<dbReference type="InterPro" id="IPR004447">
    <property type="entry name" value="Peptidase_S41A"/>
</dbReference>
<dbReference type="GO" id="GO:0030288">
    <property type="term" value="C:outer membrane-bounded periplasmic space"/>
    <property type="evidence" value="ECO:0007669"/>
    <property type="project" value="TreeGrafter"/>
</dbReference>
<feature type="region of interest" description="Disordered" evidence="6">
    <location>
        <begin position="40"/>
        <end position="64"/>
    </location>
</feature>
<dbReference type="Pfam" id="PF22694">
    <property type="entry name" value="CtpB_N-like"/>
    <property type="match status" value="1"/>
</dbReference>
<dbReference type="InterPro" id="IPR036365">
    <property type="entry name" value="PGBD-like_sf"/>
</dbReference>
<dbReference type="InterPro" id="IPR002477">
    <property type="entry name" value="Peptidoglycan-bd-like"/>
</dbReference>
<organism evidence="9 10">
    <name type="scientific">Paenibacillus pasadenensis</name>
    <dbReference type="NCBI Taxonomy" id="217090"/>
    <lineage>
        <taxon>Bacteria</taxon>
        <taxon>Bacillati</taxon>
        <taxon>Bacillota</taxon>
        <taxon>Bacilli</taxon>
        <taxon>Bacillales</taxon>
        <taxon>Paenibacillaceae</taxon>
        <taxon>Paenibacillus</taxon>
    </lineage>
</organism>
<dbReference type="Proteomes" id="UP000234789">
    <property type="component" value="Unassembled WGS sequence"/>
</dbReference>
<dbReference type="Pfam" id="PF17820">
    <property type="entry name" value="PDZ_6"/>
    <property type="match status" value="1"/>
</dbReference>
<dbReference type="Gene3D" id="3.30.750.44">
    <property type="match status" value="1"/>
</dbReference>
<dbReference type="GO" id="GO:0006508">
    <property type="term" value="P:proteolysis"/>
    <property type="evidence" value="ECO:0007669"/>
    <property type="project" value="UniProtKB-KW"/>
</dbReference>
<proteinExistence type="inferred from homology"/>
<dbReference type="CDD" id="cd06782">
    <property type="entry name" value="cpPDZ_CPP-like"/>
    <property type="match status" value="1"/>
</dbReference>
<dbReference type="NCBIfam" id="TIGR00225">
    <property type="entry name" value="prc"/>
    <property type="match status" value="1"/>
</dbReference>
<dbReference type="Gene3D" id="2.30.42.10">
    <property type="match status" value="1"/>
</dbReference>
<dbReference type="PANTHER" id="PTHR32060:SF30">
    <property type="entry name" value="CARBOXY-TERMINAL PROCESSING PROTEASE CTPA"/>
    <property type="match status" value="1"/>
</dbReference>
<evidence type="ECO:0000313" key="10">
    <source>
        <dbReference type="Proteomes" id="UP000234789"/>
    </source>
</evidence>
<evidence type="ECO:0000256" key="3">
    <source>
        <dbReference type="ARBA" id="ARBA00022801"/>
    </source>
</evidence>
<evidence type="ECO:0000256" key="2">
    <source>
        <dbReference type="ARBA" id="ARBA00022670"/>
    </source>
</evidence>
<gene>
    <name evidence="9" type="ORF">B8V81_0608</name>
</gene>
<dbReference type="InterPro" id="IPR036366">
    <property type="entry name" value="PGBDSf"/>
</dbReference>
<evidence type="ECO:0000256" key="4">
    <source>
        <dbReference type="ARBA" id="ARBA00022825"/>
    </source>
</evidence>
<dbReference type="Pfam" id="PF01471">
    <property type="entry name" value="PG_binding_1"/>
    <property type="match status" value="1"/>
</dbReference>
<dbReference type="SUPFAM" id="SSF50156">
    <property type="entry name" value="PDZ domain-like"/>
    <property type="match status" value="1"/>
</dbReference>
<dbReference type="Gene3D" id="1.10.101.10">
    <property type="entry name" value="PGBD-like superfamily/PGBD"/>
    <property type="match status" value="1"/>
</dbReference>
<dbReference type="CDD" id="cd07560">
    <property type="entry name" value="Peptidase_S41_CPP"/>
    <property type="match status" value="1"/>
</dbReference>
<keyword evidence="2 5" id="KW-0645">Protease</keyword>
<dbReference type="SUPFAM" id="SSF47090">
    <property type="entry name" value="PGBD-like"/>
    <property type="match status" value="1"/>
</dbReference>
<dbReference type="Pfam" id="PF03572">
    <property type="entry name" value="Peptidase_S41"/>
    <property type="match status" value="1"/>
</dbReference>
<dbReference type="FunFam" id="3.30.750.44:FF:000001">
    <property type="entry name" value="S41 family peptidase"/>
    <property type="match status" value="1"/>
</dbReference>
<dbReference type="SMART" id="SM00228">
    <property type="entry name" value="PDZ"/>
    <property type="match status" value="1"/>
</dbReference>
<evidence type="ECO:0000256" key="1">
    <source>
        <dbReference type="ARBA" id="ARBA00009179"/>
    </source>
</evidence>
<evidence type="ECO:0000313" key="9">
    <source>
        <dbReference type="EMBL" id="PLT48476.1"/>
    </source>
</evidence>
<name>A0A2N5NDP4_9BACL</name>
<feature type="compositionally biased region" description="Low complexity" evidence="6">
    <location>
        <begin position="40"/>
        <end position="53"/>
    </location>
</feature>
<evidence type="ECO:0000256" key="5">
    <source>
        <dbReference type="RuleBase" id="RU004404"/>
    </source>
</evidence>
<evidence type="ECO:0000256" key="7">
    <source>
        <dbReference type="SAM" id="SignalP"/>
    </source>
</evidence>
<dbReference type="EC" id="3.4.21.102" evidence="9"/>
<dbReference type="SUPFAM" id="SSF52096">
    <property type="entry name" value="ClpP/crotonase"/>
    <property type="match status" value="1"/>
</dbReference>
<keyword evidence="7" id="KW-0732">Signal</keyword>
<dbReference type="InterPro" id="IPR001478">
    <property type="entry name" value="PDZ"/>
</dbReference>
<feature type="domain" description="PDZ" evidence="8">
    <location>
        <begin position="115"/>
        <end position="183"/>
    </location>
</feature>
<dbReference type="RefSeq" id="WP_052333258.1">
    <property type="nucleotide sequence ID" value="NZ_BIMM01000023.1"/>
</dbReference>
<dbReference type="PROSITE" id="PS50106">
    <property type="entry name" value="PDZ"/>
    <property type="match status" value="1"/>
</dbReference>
<dbReference type="OrthoDB" id="9812068at2"/>
<reference evidence="9 10" key="1">
    <citation type="submission" date="2017-05" db="EMBL/GenBank/DDBJ databases">
        <title>Functional genome analysis of Paenibacillus pasadenensis strain R16: insights on endophytic life style and antifungal activity.</title>
        <authorList>
            <person name="Passera A."/>
            <person name="Marcolungo L."/>
            <person name="Casati P."/>
            <person name="Brasca M."/>
            <person name="Quaglino F."/>
            <person name="Delledonne M."/>
        </authorList>
    </citation>
    <scope>NUCLEOTIDE SEQUENCE [LARGE SCALE GENOMIC DNA]</scope>
    <source>
        <strain evidence="9 10">R16</strain>
    </source>
</reference>
<feature type="chain" id="PRO_5038980628" evidence="7">
    <location>
        <begin position="34"/>
        <end position="498"/>
    </location>
</feature>
<dbReference type="GO" id="GO:0004252">
    <property type="term" value="F:serine-type endopeptidase activity"/>
    <property type="evidence" value="ECO:0007669"/>
    <property type="project" value="UniProtKB-EC"/>
</dbReference>
<evidence type="ECO:0000259" key="8">
    <source>
        <dbReference type="PROSITE" id="PS50106"/>
    </source>
</evidence>
<evidence type="ECO:0000256" key="6">
    <source>
        <dbReference type="SAM" id="MobiDB-lite"/>
    </source>
</evidence>
<keyword evidence="4 5" id="KW-0720">Serine protease</keyword>
<protein>
    <submittedName>
        <fullName evidence="9">Carboxyl-terminal protease</fullName>
        <ecNumber evidence="9">3.4.21.102</ecNumber>
    </submittedName>
</protein>
<dbReference type="InterPro" id="IPR055210">
    <property type="entry name" value="CtpA/B_N"/>
</dbReference>
<keyword evidence="3 5" id="KW-0378">Hydrolase</keyword>
<comment type="similarity">
    <text evidence="1 5">Belongs to the peptidase S41A family.</text>
</comment>
<dbReference type="Gene3D" id="3.90.226.10">
    <property type="entry name" value="2-enoyl-CoA Hydratase, Chain A, domain 1"/>
    <property type="match status" value="1"/>
</dbReference>
<dbReference type="InterPro" id="IPR041489">
    <property type="entry name" value="PDZ_6"/>
</dbReference>
<sequence length="498" mass="51930">MNRNENAAAGPRRLKAVLSASLAAALLLGGAWPAGEAGAKPASAEAARPAQAGERQDASAGLTKEEAQRLSAVMELIQRQYYEPVDRDKLISGALSGMVQALGDPYSTYMDAGAAKQFSETVEGAFGGVGAEVTSESGKVVIVSPIKGSPAEKAGLQAKDVILSVNGVGLSGLPISEAVAKLRGPKGSAAELVILRAGRANPFAVKLMRAEIDIETVEGKRLADGIGLIEIRQFSLNTADRFAAELAKLEKRELKGLVIDVRNNPGGILPVVERIAQPFVPKGKPILQIAQRGAKPEQVLSEGGGKPYPVAVLMNKGSASASEILAGALQESAGAVLVGETSFGKGTVQVSYDRQLEGGLVKMTIAKWLTPSGGWIHKRGIKPDVAVRPPALYAATRLSKTATIPADAISDDAKSLQVMLKGLGYDPGRLDGYYSSGTAEAVRGFQRASGLRASGQADPATQRKLEEAVQAWVSGDEHDTQLEAAVQALREGKGAPRH</sequence>
<dbReference type="PANTHER" id="PTHR32060">
    <property type="entry name" value="TAIL-SPECIFIC PROTEASE"/>
    <property type="match status" value="1"/>
</dbReference>
<dbReference type="SMART" id="SM00245">
    <property type="entry name" value="TSPc"/>
    <property type="match status" value="1"/>
</dbReference>
<accession>A0A2N5NDP4</accession>
<dbReference type="EMBL" id="NFEZ01000001">
    <property type="protein sequence ID" value="PLT48476.1"/>
    <property type="molecule type" value="Genomic_DNA"/>
</dbReference>
<dbReference type="InterPro" id="IPR036034">
    <property type="entry name" value="PDZ_sf"/>
</dbReference>
<feature type="signal peptide" evidence="7">
    <location>
        <begin position="1"/>
        <end position="33"/>
    </location>
</feature>
<dbReference type="AlphaFoldDB" id="A0A2N5NDP4"/>
<keyword evidence="10" id="KW-1185">Reference proteome</keyword>
<dbReference type="InterPro" id="IPR005151">
    <property type="entry name" value="Tail-specific_protease"/>
</dbReference>
<dbReference type="FunFam" id="2.30.42.10:FF:000063">
    <property type="entry name" value="Peptidase, S41 family"/>
    <property type="match status" value="1"/>
</dbReference>
<dbReference type="GO" id="GO:0007165">
    <property type="term" value="P:signal transduction"/>
    <property type="evidence" value="ECO:0007669"/>
    <property type="project" value="TreeGrafter"/>
</dbReference>
<comment type="caution">
    <text evidence="9">The sequence shown here is derived from an EMBL/GenBank/DDBJ whole genome shotgun (WGS) entry which is preliminary data.</text>
</comment>